<gene>
    <name evidence="2" type="ORF">RDJLphi2_gp18</name>
</gene>
<feature type="region of interest" description="Disordered" evidence="1">
    <location>
        <begin position="57"/>
        <end position="102"/>
    </location>
</feature>
<feature type="compositionally biased region" description="Acidic residues" evidence="1">
    <location>
        <begin position="80"/>
        <end position="102"/>
    </location>
</feature>
<evidence type="ECO:0000256" key="1">
    <source>
        <dbReference type="SAM" id="MobiDB-lite"/>
    </source>
</evidence>
<sequence>MADEAKTEDKAPKRGVGTVAMEAIAAGKTNEEALEAVKAEFPDAKTSLASINWYRNKMRADDKSVPTARDLKKAAKAEDDAGDGDGEEAGDGEGDGNDDPLD</sequence>
<organism evidence="2 3">
    <name type="scientific">Roseobacter phage RDJL Phi 2</name>
    <dbReference type="NCBI Taxonomy" id="1682380"/>
    <lineage>
        <taxon>Viruses</taxon>
        <taxon>Duplodnaviria</taxon>
        <taxon>Heunggongvirae</taxon>
        <taxon>Uroviricota</taxon>
        <taxon>Caudoviricetes</taxon>
        <taxon>Xiamenvirus</taxon>
        <taxon>Xiamenvirus RDJL2</taxon>
    </lineage>
</organism>
<name>A0A0K0PWN2_9CAUD</name>
<dbReference type="EMBL" id="KT266805">
    <property type="protein sequence ID" value="AKQ75808.1"/>
    <property type="molecule type" value="Genomic_DNA"/>
</dbReference>
<evidence type="ECO:0000313" key="2">
    <source>
        <dbReference type="EMBL" id="AKQ75808.1"/>
    </source>
</evidence>
<evidence type="ECO:0000313" key="3">
    <source>
        <dbReference type="Proteomes" id="UP000223793"/>
    </source>
</evidence>
<dbReference type="Proteomes" id="UP000223793">
    <property type="component" value="Segment"/>
</dbReference>
<feature type="compositionally biased region" description="Basic and acidic residues" evidence="1">
    <location>
        <begin position="58"/>
        <end position="79"/>
    </location>
</feature>
<proteinExistence type="predicted"/>
<reference evidence="3" key="1">
    <citation type="submission" date="2015-07" db="EMBL/GenBank/DDBJ databases">
        <title>Complete genome sequence of Roseophage RDJL phage 2, a siphovirus infects Roseobacter denitrificans OCh114.</title>
        <authorList>
            <person name="Liang Y."/>
            <person name="Zhang Y."/>
            <person name="Zhou C."/>
            <person name="Chen Z."/>
            <person name="Yang S."/>
        </authorList>
    </citation>
    <scope>NUCLEOTIDE SEQUENCE [LARGE SCALE GENOMIC DNA]</scope>
</reference>
<dbReference type="OrthoDB" id="27154at10239"/>
<keyword evidence="3" id="KW-1185">Reference proteome</keyword>
<protein>
    <submittedName>
        <fullName evidence="2">Uncharacterized protein</fullName>
    </submittedName>
</protein>
<accession>A0A0K0PWN2</accession>